<evidence type="ECO:0000256" key="6">
    <source>
        <dbReference type="HAMAP-Rule" id="MF_00379"/>
    </source>
</evidence>
<dbReference type="Proteomes" id="UP001317532">
    <property type="component" value="Chromosome"/>
</dbReference>
<comment type="function">
    <text evidence="6">Exhibits a very high intrinsic GTPase hydrolysis rate. Involved in the addition of a carboxymethylaminomethyl (cmnm) group at the wobble position (U34) of certain tRNAs, forming tRNA-cmnm(5)s(2)U34.</text>
</comment>
<dbReference type="GO" id="GO:0046872">
    <property type="term" value="F:metal ion binding"/>
    <property type="evidence" value="ECO:0007669"/>
    <property type="project" value="UniProtKB-KW"/>
</dbReference>
<feature type="binding site" evidence="6">
    <location>
        <position position="249"/>
    </location>
    <ligand>
        <name>Mg(2+)</name>
        <dbReference type="ChEBI" id="CHEBI:18420"/>
    </ligand>
</feature>
<dbReference type="InterPro" id="IPR004520">
    <property type="entry name" value="GTPase_MnmE"/>
</dbReference>
<feature type="binding site" evidence="6">
    <location>
        <position position="80"/>
    </location>
    <ligand>
        <name>(6S)-5-formyl-5,6,7,8-tetrahydrofolate</name>
        <dbReference type="ChEBI" id="CHEBI:57457"/>
    </ligand>
</feature>
<organism evidence="9 10">
    <name type="scientific">Vulcanimicrobium alpinum</name>
    <dbReference type="NCBI Taxonomy" id="3016050"/>
    <lineage>
        <taxon>Bacteria</taxon>
        <taxon>Bacillati</taxon>
        <taxon>Vulcanimicrobiota</taxon>
        <taxon>Vulcanimicrobiia</taxon>
        <taxon>Vulcanimicrobiales</taxon>
        <taxon>Vulcanimicrobiaceae</taxon>
        <taxon>Vulcanimicrobium</taxon>
    </lineage>
</organism>
<dbReference type="InterPro" id="IPR005225">
    <property type="entry name" value="Small_GTP-bd"/>
</dbReference>
<evidence type="ECO:0000313" key="9">
    <source>
        <dbReference type="EMBL" id="BDE08296.1"/>
    </source>
</evidence>
<comment type="caution">
    <text evidence="6">Lacks conserved residue(s) required for the propagation of feature annotation.</text>
</comment>
<dbReference type="CDD" id="cd14858">
    <property type="entry name" value="TrmE_N"/>
    <property type="match status" value="1"/>
</dbReference>
<gene>
    <name evidence="6 9" type="primary">mnmE</name>
    <name evidence="6" type="synonym">trmE</name>
    <name evidence="9" type="ORF">WPS_35720</name>
</gene>
<dbReference type="CDD" id="cd04164">
    <property type="entry name" value="trmE"/>
    <property type="match status" value="1"/>
</dbReference>
<dbReference type="Gene3D" id="1.20.120.430">
    <property type="entry name" value="tRNA modification GTPase MnmE domain 2"/>
    <property type="match status" value="1"/>
</dbReference>
<feature type="binding site" evidence="6">
    <location>
        <position position="224"/>
    </location>
    <ligand>
        <name>K(+)</name>
        <dbReference type="ChEBI" id="CHEBI:29103"/>
    </ligand>
</feature>
<protein>
    <recommendedName>
        <fullName evidence="6">tRNA modification GTPase MnmE</fullName>
        <ecNumber evidence="6">3.6.-.-</ecNumber>
    </recommendedName>
</protein>
<dbReference type="RefSeq" id="WP_317995811.1">
    <property type="nucleotide sequence ID" value="NZ_AP025523.1"/>
</dbReference>
<feature type="binding site" evidence="6">
    <location>
        <position position="119"/>
    </location>
    <ligand>
        <name>(6S)-5-formyl-5,6,7,8-tetrahydrofolate</name>
        <dbReference type="ChEBI" id="CHEBI:57457"/>
    </ligand>
</feature>
<dbReference type="InterPro" id="IPR025867">
    <property type="entry name" value="MnmE_helical"/>
</dbReference>
<feature type="binding site" evidence="6">
    <location>
        <begin position="268"/>
        <end position="271"/>
    </location>
    <ligand>
        <name>GTP</name>
        <dbReference type="ChEBI" id="CHEBI:37565"/>
    </ligand>
</feature>
<dbReference type="InterPro" id="IPR031168">
    <property type="entry name" value="G_TrmE"/>
</dbReference>
<evidence type="ECO:0000256" key="5">
    <source>
        <dbReference type="ARBA" id="ARBA00023134"/>
    </source>
</evidence>
<keyword evidence="3 6" id="KW-0547">Nucleotide-binding</keyword>
<dbReference type="SUPFAM" id="SSF52540">
    <property type="entry name" value="P-loop containing nucleoside triphosphate hydrolases"/>
    <property type="match status" value="1"/>
</dbReference>
<dbReference type="NCBIfam" id="TIGR00231">
    <property type="entry name" value="small_GTP"/>
    <property type="match status" value="1"/>
</dbReference>
<dbReference type="InterPro" id="IPR018948">
    <property type="entry name" value="GTP-bd_TrmE_N"/>
</dbReference>
<keyword evidence="5 6" id="KW-0342">GTP-binding</keyword>
<keyword evidence="10" id="KW-1185">Reference proteome</keyword>
<proteinExistence type="inferred from homology"/>
<reference evidence="9 10" key="1">
    <citation type="journal article" date="2022" name="ISME Commun">
        <title>Vulcanimicrobium alpinus gen. nov. sp. nov., the first cultivated representative of the candidate phylum 'Eremiobacterota', is a metabolically versatile aerobic anoxygenic phototroph.</title>
        <authorList>
            <person name="Yabe S."/>
            <person name="Muto K."/>
            <person name="Abe K."/>
            <person name="Yokota A."/>
            <person name="Staudigel H."/>
            <person name="Tebo B.M."/>
        </authorList>
    </citation>
    <scope>NUCLEOTIDE SEQUENCE [LARGE SCALE GENOMIC DNA]</scope>
    <source>
        <strain evidence="9 10">WC8-2</strain>
    </source>
</reference>
<dbReference type="InterPro" id="IPR027368">
    <property type="entry name" value="MnmE_dom2"/>
</dbReference>
<dbReference type="AlphaFoldDB" id="A0AAN1XZN3"/>
<comment type="cofactor">
    <cofactor evidence="6">
        <name>K(+)</name>
        <dbReference type="ChEBI" id="CHEBI:29103"/>
    </cofactor>
    <text evidence="6">Binds 1 potassium ion per subunit.</text>
</comment>
<feature type="binding site" evidence="6">
    <location>
        <begin position="328"/>
        <end position="331"/>
    </location>
    <ligand>
        <name>GTP</name>
        <dbReference type="ChEBI" id="CHEBI:37565"/>
    </ligand>
</feature>
<evidence type="ECO:0000259" key="8">
    <source>
        <dbReference type="PROSITE" id="PS51709"/>
    </source>
</evidence>
<keyword evidence="6" id="KW-0963">Cytoplasm</keyword>
<dbReference type="EC" id="3.6.-.-" evidence="6"/>
<dbReference type="Pfam" id="PF01926">
    <property type="entry name" value="MMR_HSR1"/>
    <property type="match status" value="1"/>
</dbReference>
<dbReference type="KEGG" id="vab:WPS_35720"/>
<comment type="subunit">
    <text evidence="6">Homodimer. Heterotetramer of two MnmE and two MnmG subunits.</text>
</comment>
<feature type="binding site" evidence="6">
    <location>
        <position position="228"/>
    </location>
    <ligand>
        <name>Mg(2+)</name>
        <dbReference type="ChEBI" id="CHEBI:18420"/>
    </ligand>
</feature>
<dbReference type="Pfam" id="PF10396">
    <property type="entry name" value="TrmE_N"/>
    <property type="match status" value="1"/>
</dbReference>
<dbReference type="HAMAP" id="MF_00379">
    <property type="entry name" value="GTPase_MnmE"/>
    <property type="match status" value="1"/>
</dbReference>
<dbReference type="GO" id="GO:0003924">
    <property type="term" value="F:GTPase activity"/>
    <property type="evidence" value="ECO:0007669"/>
    <property type="project" value="UniProtKB-UniRule"/>
</dbReference>
<dbReference type="PROSITE" id="PS51709">
    <property type="entry name" value="G_TRME"/>
    <property type="match status" value="1"/>
</dbReference>
<evidence type="ECO:0000256" key="3">
    <source>
        <dbReference type="ARBA" id="ARBA00022741"/>
    </source>
</evidence>
<keyword evidence="2 6" id="KW-0819">tRNA processing</keyword>
<dbReference type="InterPro" id="IPR006073">
    <property type="entry name" value="GTP-bd"/>
</dbReference>
<feature type="binding site" evidence="6">
    <location>
        <position position="449"/>
    </location>
    <ligand>
        <name>(6S)-5-formyl-5,6,7,8-tetrahydrofolate</name>
        <dbReference type="ChEBI" id="CHEBI:57457"/>
    </ligand>
</feature>
<comment type="similarity">
    <text evidence="1 6 7">Belongs to the TRAFAC class TrmE-Era-EngA-EngB-Septin-like GTPase superfamily. TrmE GTPase family.</text>
</comment>
<dbReference type="GO" id="GO:0005525">
    <property type="term" value="F:GTP binding"/>
    <property type="evidence" value="ECO:0007669"/>
    <property type="project" value="UniProtKB-UniRule"/>
</dbReference>
<dbReference type="Gene3D" id="3.40.50.300">
    <property type="entry name" value="P-loop containing nucleotide triphosphate hydrolases"/>
    <property type="match status" value="1"/>
</dbReference>
<comment type="subcellular location">
    <subcellularLocation>
        <location evidence="6">Cytoplasm</location>
    </subcellularLocation>
</comment>
<dbReference type="NCBIfam" id="NF003661">
    <property type="entry name" value="PRK05291.1-3"/>
    <property type="match status" value="1"/>
</dbReference>
<feature type="binding site" evidence="6">
    <location>
        <position position="21"/>
    </location>
    <ligand>
        <name>(6S)-5-formyl-5,6,7,8-tetrahydrofolate</name>
        <dbReference type="ChEBI" id="CHEBI:57457"/>
    </ligand>
</feature>
<sequence length="449" mass="46211">MNETIAALATPPGRGAIAIVRCSGPEARAIAARVFRSREPLRDRAAVYGEILDLDGAVIDRGLALAMDAPRTATGEDVVELHVHGSPVVARETLRALFRAGARPAQPGEFTRRAFLNGKLDLSAAEAVADMIDAETRAGARAAAANLAGALRDAVGGARAGLGAILEELAGSIDYPDEVPEPPRSGVAATVAAIDGQLAELERDWERGRLVREGMALAIVGPPNAGKSSLLNGLLGEERAIVSEIAGTTRDVIEERVVVDGVAVRIVDTAGLRASDDRLERIGIGRAEQALAGAALALVVVDGSRPLDDDARAILERTRARPRIVLFNKADLGRAAFETRDVRDADALSGSAHAAETVAAVRAAIGAAALGGEAPDPGRPHLASARQAAAVARGRDALAQARATLDRGDPLDLVAPDLVAAVAALGEITGAAATEAILDGVFARFCIGK</sequence>
<dbReference type="GO" id="GO:0005829">
    <property type="term" value="C:cytosol"/>
    <property type="evidence" value="ECO:0007669"/>
    <property type="project" value="TreeGrafter"/>
</dbReference>
<name>A0AAN1XZN3_UNVUL</name>
<evidence type="ECO:0000256" key="1">
    <source>
        <dbReference type="ARBA" id="ARBA00011043"/>
    </source>
</evidence>
<evidence type="ECO:0000256" key="4">
    <source>
        <dbReference type="ARBA" id="ARBA00022958"/>
    </source>
</evidence>
<feature type="binding site" evidence="6">
    <location>
        <begin position="243"/>
        <end position="249"/>
    </location>
    <ligand>
        <name>GTP</name>
        <dbReference type="ChEBI" id="CHEBI:37565"/>
    </ligand>
</feature>
<feature type="binding site" evidence="6">
    <location>
        <position position="245"/>
    </location>
    <ligand>
        <name>K(+)</name>
        <dbReference type="ChEBI" id="CHEBI:29103"/>
    </ligand>
</feature>
<keyword evidence="6" id="KW-0378">Hydrolase</keyword>
<dbReference type="GO" id="GO:0002098">
    <property type="term" value="P:tRNA wobble uridine modification"/>
    <property type="evidence" value="ECO:0007669"/>
    <property type="project" value="TreeGrafter"/>
</dbReference>
<dbReference type="EMBL" id="AP025523">
    <property type="protein sequence ID" value="BDE08296.1"/>
    <property type="molecule type" value="Genomic_DNA"/>
</dbReference>
<keyword evidence="6" id="KW-0460">Magnesium</keyword>
<dbReference type="PANTHER" id="PTHR42714:SF2">
    <property type="entry name" value="TRNA MODIFICATION GTPASE GTPBP3, MITOCHONDRIAL"/>
    <property type="match status" value="1"/>
</dbReference>
<evidence type="ECO:0000313" key="10">
    <source>
        <dbReference type="Proteomes" id="UP001317532"/>
    </source>
</evidence>
<feature type="binding site" evidence="6">
    <location>
        <position position="248"/>
    </location>
    <ligand>
        <name>K(+)</name>
        <dbReference type="ChEBI" id="CHEBI:29103"/>
    </ligand>
</feature>
<dbReference type="GO" id="GO:0030488">
    <property type="term" value="P:tRNA methylation"/>
    <property type="evidence" value="ECO:0007669"/>
    <property type="project" value="TreeGrafter"/>
</dbReference>
<dbReference type="InterPro" id="IPR027417">
    <property type="entry name" value="P-loop_NTPase"/>
</dbReference>
<evidence type="ECO:0000256" key="2">
    <source>
        <dbReference type="ARBA" id="ARBA00022694"/>
    </source>
</evidence>
<dbReference type="InterPro" id="IPR027266">
    <property type="entry name" value="TrmE/GcvT-like"/>
</dbReference>
<feature type="domain" description="TrmE-type G" evidence="8">
    <location>
        <begin position="214"/>
        <end position="370"/>
    </location>
</feature>
<dbReference type="Pfam" id="PF12631">
    <property type="entry name" value="MnmE_helical"/>
    <property type="match status" value="1"/>
</dbReference>
<keyword evidence="4 6" id="KW-0630">Potassium</keyword>
<dbReference type="NCBIfam" id="TIGR00450">
    <property type="entry name" value="mnmE_trmE_thdF"/>
    <property type="match status" value="1"/>
</dbReference>
<keyword evidence="6" id="KW-0479">Metal-binding</keyword>
<feature type="binding site" evidence="6">
    <location>
        <begin position="224"/>
        <end position="229"/>
    </location>
    <ligand>
        <name>GTP</name>
        <dbReference type="ChEBI" id="CHEBI:37565"/>
    </ligand>
</feature>
<evidence type="ECO:0000256" key="7">
    <source>
        <dbReference type="RuleBase" id="RU003313"/>
    </source>
</evidence>
<dbReference type="PANTHER" id="PTHR42714">
    <property type="entry name" value="TRNA MODIFICATION GTPASE GTPBP3"/>
    <property type="match status" value="1"/>
</dbReference>
<feature type="binding site" evidence="6">
    <location>
        <position position="243"/>
    </location>
    <ligand>
        <name>K(+)</name>
        <dbReference type="ChEBI" id="CHEBI:29103"/>
    </ligand>
</feature>
<dbReference type="Gene3D" id="3.30.1360.120">
    <property type="entry name" value="Probable tRNA modification gtpase trme, domain 1"/>
    <property type="match status" value="1"/>
</dbReference>
<accession>A0AAN1XZN3</accession>